<feature type="region of interest" description="Disordered" evidence="1">
    <location>
        <begin position="183"/>
        <end position="240"/>
    </location>
</feature>
<keyword evidence="3" id="KW-1185">Reference proteome</keyword>
<evidence type="ECO:0000313" key="2">
    <source>
        <dbReference type="EMBL" id="RCH84338.1"/>
    </source>
</evidence>
<sequence>MSLPSSVITVQACLSKRYPFKMLKSASISTPLLSTSNSALASVYFSRRKRPLSALVNHAIEDDPDTLGKIFEEASSQKEPDPPGTAAVPKEGLEPINTQSNQVSSDTKTNEEFKKATHRRKKLVVKKLCKKCGHVSKNDYSGLKTITDEVLCYHSYYLEFCTDGKYFYHTKCPEAAIARDSNNISPLSEEEESYPKAPTMPSSDVHFDALSSSPTNFNMLPEREDQEIKKGPEHNNYRNY</sequence>
<comment type="caution">
    <text evidence="2">The sequence shown here is derived from an EMBL/GenBank/DDBJ whole genome shotgun (WGS) entry which is preliminary data.</text>
</comment>
<dbReference type="STRING" id="86630.A0A367J325"/>
<dbReference type="Proteomes" id="UP000252139">
    <property type="component" value="Unassembled WGS sequence"/>
</dbReference>
<feature type="region of interest" description="Disordered" evidence="1">
    <location>
        <begin position="74"/>
        <end position="117"/>
    </location>
</feature>
<feature type="compositionally biased region" description="Basic and acidic residues" evidence="1">
    <location>
        <begin position="221"/>
        <end position="240"/>
    </location>
</feature>
<feature type="non-terminal residue" evidence="2">
    <location>
        <position position="240"/>
    </location>
</feature>
<name>A0A367J325_RHIAZ</name>
<dbReference type="AlphaFoldDB" id="A0A367J325"/>
<evidence type="ECO:0000256" key="1">
    <source>
        <dbReference type="SAM" id="MobiDB-lite"/>
    </source>
</evidence>
<feature type="compositionally biased region" description="Polar residues" evidence="1">
    <location>
        <begin position="96"/>
        <end position="107"/>
    </location>
</feature>
<evidence type="ECO:0000313" key="3">
    <source>
        <dbReference type="Proteomes" id="UP000252139"/>
    </source>
</evidence>
<protein>
    <submittedName>
        <fullName evidence="2">Uncharacterized protein</fullName>
    </submittedName>
</protein>
<dbReference type="EMBL" id="PJQL01002391">
    <property type="protein sequence ID" value="RCH84338.1"/>
    <property type="molecule type" value="Genomic_DNA"/>
</dbReference>
<accession>A0A367J325</accession>
<proteinExistence type="predicted"/>
<reference evidence="2 3" key="1">
    <citation type="journal article" date="2018" name="G3 (Bethesda)">
        <title>Phylogenetic and Phylogenomic Definition of Rhizopus Species.</title>
        <authorList>
            <person name="Gryganskyi A.P."/>
            <person name="Golan J."/>
            <person name="Dolatabadi S."/>
            <person name="Mondo S."/>
            <person name="Robb S."/>
            <person name="Idnurm A."/>
            <person name="Muszewska A."/>
            <person name="Steczkiewicz K."/>
            <person name="Masonjones S."/>
            <person name="Liao H.L."/>
            <person name="Gajdeczka M.T."/>
            <person name="Anike F."/>
            <person name="Vuek A."/>
            <person name="Anishchenko I.M."/>
            <person name="Voigt K."/>
            <person name="de Hoog G.S."/>
            <person name="Smith M.E."/>
            <person name="Heitman J."/>
            <person name="Vilgalys R."/>
            <person name="Stajich J.E."/>
        </authorList>
    </citation>
    <scope>NUCLEOTIDE SEQUENCE [LARGE SCALE GENOMIC DNA]</scope>
    <source>
        <strain evidence="2 3">CBS 357.93</strain>
    </source>
</reference>
<gene>
    <name evidence="2" type="ORF">CU097_008242</name>
</gene>
<organism evidence="2 3">
    <name type="scientific">Rhizopus azygosporus</name>
    <name type="common">Rhizopus microsporus var. azygosporus</name>
    <dbReference type="NCBI Taxonomy" id="86630"/>
    <lineage>
        <taxon>Eukaryota</taxon>
        <taxon>Fungi</taxon>
        <taxon>Fungi incertae sedis</taxon>
        <taxon>Mucoromycota</taxon>
        <taxon>Mucoromycotina</taxon>
        <taxon>Mucoromycetes</taxon>
        <taxon>Mucorales</taxon>
        <taxon>Mucorineae</taxon>
        <taxon>Rhizopodaceae</taxon>
        <taxon>Rhizopus</taxon>
    </lineage>
</organism>
<dbReference type="OrthoDB" id="10480297at2759"/>